<reference evidence="1" key="1">
    <citation type="submission" date="2021-02" db="EMBL/GenBank/DDBJ databases">
        <authorList>
            <person name="Nowell W R."/>
        </authorList>
    </citation>
    <scope>NUCLEOTIDE SEQUENCE</scope>
    <source>
        <strain evidence="1">Ploen Becks lab</strain>
    </source>
</reference>
<organism evidence="1 2">
    <name type="scientific">Brachionus calyciflorus</name>
    <dbReference type="NCBI Taxonomy" id="104777"/>
    <lineage>
        <taxon>Eukaryota</taxon>
        <taxon>Metazoa</taxon>
        <taxon>Spiralia</taxon>
        <taxon>Gnathifera</taxon>
        <taxon>Rotifera</taxon>
        <taxon>Eurotatoria</taxon>
        <taxon>Monogononta</taxon>
        <taxon>Pseudotrocha</taxon>
        <taxon>Ploima</taxon>
        <taxon>Brachionidae</taxon>
        <taxon>Brachionus</taxon>
    </lineage>
</organism>
<evidence type="ECO:0008006" key="3">
    <source>
        <dbReference type="Google" id="ProtNLM"/>
    </source>
</evidence>
<dbReference type="Gene3D" id="1.25.40.20">
    <property type="entry name" value="Ankyrin repeat-containing domain"/>
    <property type="match status" value="1"/>
</dbReference>
<accession>A0A813SLP6</accession>
<dbReference type="Proteomes" id="UP000663879">
    <property type="component" value="Unassembled WGS sequence"/>
</dbReference>
<dbReference type="AlphaFoldDB" id="A0A813SLP6"/>
<proteinExistence type="predicted"/>
<dbReference type="InterPro" id="IPR036770">
    <property type="entry name" value="Ankyrin_rpt-contain_sf"/>
</dbReference>
<comment type="caution">
    <text evidence="1">The sequence shown here is derived from an EMBL/GenBank/DDBJ whole genome shotgun (WGS) entry which is preliminary data.</text>
</comment>
<dbReference type="OrthoDB" id="10023867at2759"/>
<keyword evidence="2" id="KW-1185">Reference proteome</keyword>
<dbReference type="EMBL" id="CAJNOC010000740">
    <property type="protein sequence ID" value="CAF0798110.1"/>
    <property type="molecule type" value="Genomic_DNA"/>
</dbReference>
<protein>
    <recommendedName>
        <fullName evidence="3">Ankyrin repeat domain-containing protein</fullName>
    </recommendedName>
</protein>
<evidence type="ECO:0000313" key="2">
    <source>
        <dbReference type="Proteomes" id="UP000663879"/>
    </source>
</evidence>
<gene>
    <name evidence="1" type="ORF">OXX778_LOCUS6322</name>
</gene>
<sequence length="343" mass="40304">MHHPDEHFQIGYKDIVRCIEAGDAKRFYQLAINVDLNALQEGNKPFIFHAIERNELDLVEALLDREIDLENSYELNVNTENNEEEILKYITPLEYSKHMKKREISNMIEDKLNGQSLEDRWLKVVETSSIDQIDEFRMKFKHWPDNSHFLSIGLIKAAEIGSNRLIDHFLNLKDVDINYLYKINNILVSPLLRSIEYHRNETSKYLIFRKANINLSGEYGDALVTAIYFENSNDMITLLLEKGASLASRHNHWPNLNLREYCIQMNKIQSKLAIDNFVFKLIANGEYNKLKSLIDNGYVNINVTNRFKKTGRDLAVERSHLNIVQLIDKIEEKQRRLRTKMNY</sequence>
<name>A0A813SLP6_9BILA</name>
<evidence type="ECO:0000313" key="1">
    <source>
        <dbReference type="EMBL" id="CAF0798110.1"/>
    </source>
</evidence>
<dbReference type="SUPFAM" id="SSF48403">
    <property type="entry name" value="Ankyrin repeat"/>
    <property type="match status" value="1"/>
</dbReference>